<keyword evidence="2" id="KW-0560">Oxidoreductase</keyword>
<dbReference type="OrthoDB" id="2102561at2759"/>
<dbReference type="InterPro" id="IPR002347">
    <property type="entry name" value="SDR_fam"/>
</dbReference>
<comment type="similarity">
    <text evidence="1 3">Belongs to the short-chain dehydrogenases/reductases (SDR) family.</text>
</comment>
<dbReference type="PRINTS" id="PR00081">
    <property type="entry name" value="GDHRDH"/>
</dbReference>
<dbReference type="GO" id="GO:0005783">
    <property type="term" value="C:endoplasmic reticulum"/>
    <property type="evidence" value="ECO:0007669"/>
    <property type="project" value="TreeGrafter"/>
</dbReference>
<dbReference type="GO" id="GO:0006654">
    <property type="term" value="P:phosphatidic acid biosynthetic process"/>
    <property type="evidence" value="ECO:0007669"/>
    <property type="project" value="TreeGrafter"/>
</dbReference>
<dbReference type="GO" id="GO:0004806">
    <property type="term" value="F:triacylglycerol lipase activity"/>
    <property type="evidence" value="ECO:0007669"/>
    <property type="project" value="TreeGrafter"/>
</dbReference>
<accession>A0A4Z0Z0T9</accession>
<protein>
    <submittedName>
        <fullName evidence="4">Uncharacterized protein</fullName>
    </submittedName>
</protein>
<dbReference type="Proteomes" id="UP000297716">
    <property type="component" value="Unassembled WGS sequence"/>
</dbReference>
<dbReference type="Pfam" id="PF00106">
    <property type="entry name" value="adh_short"/>
    <property type="match status" value="1"/>
</dbReference>
<dbReference type="PANTHER" id="PTHR44169">
    <property type="entry name" value="NADPH-DEPENDENT 1-ACYLDIHYDROXYACETONE PHOSPHATE REDUCTASE"/>
    <property type="match status" value="1"/>
</dbReference>
<dbReference type="STRING" id="37992.A0A4Z0Z0T9"/>
<reference evidence="4 5" key="1">
    <citation type="submission" date="2019-03" db="EMBL/GenBank/DDBJ databases">
        <title>Draft genome sequence of Xylaria hypoxylon DSM 108379, a ubiquitous saprotrophic-parasitic fungi on hardwood.</title>
        <authorList>
            <person name="Buettner E."/>
            <person name="Leonhardt S."/>
            <person name="Gebauer A.M."/>
            <person name="Liers C."/>
            <person name="Hofrichter M."/>
            <person name="Kellner H."/>
        </authorList>
    </citation>
    <scope>NUCLEOTIDE SEQUENCE [LARGE SCALE GENOMIC DNA]</scope>
    <source>
        <strain evidence="4 5">DSM 108379</strain>
    </source>
</reference>
<dbReference type="GO" id="GO:0000140">
    <property type="term" value="F:acylglycerone-phosphate reductase (NADP+) activity"/>
    <property type="evidence" value="ECO:0007669"/>
    <property type="project" value="TreeGrafter"/>
</dbReference>
<keyword evidence="5" id="KW-1185">Reference proteome</keyword>
<sequence>MPQKTVLITGCNHGGLGAAMARAYRAKGFKVFATVRSKAKAGSLGETEGIEVLELDVTSVESIEQCAKMVEKLTGGSLDILVNNAGTSGVMPLLDLDIDKAKSIHDVNVWALLWMTQAFAPTLIKTKGTICNISSVSGELTFAWQGMSWLTMWDYQLCANCDVGIYASSRAATTSLSETLRLEMAPLGVRVVTVILGAVETCGNDPSLKGQLELPANSYYQQIRNVINRHYRAEIYTKKQNVDVAANNVVNDVLKGGSIFIRRGEFSTFSWICTTFLPHHLFTSMTNGDAGLAELGSQ</sequence>
<name>A0A4Z0Z0T9_9PEZI</name>
<dbReference type="Gene3D" id="3.40.50.720">
    <property type="entry name" value="NAD(P)-binding Rossmann-like Domain"/>
    <property type="match status" value="1"/>
</dbReference>
<gene>
    <name evidence="4" type="ORF">E0Z10_g6471</name>
</gene>
<evidence type="ECO:0000313" key="4">
    <source>
        <dbReference type="EMBL" id="TGJ82282.1"/>
    </source>
</evidence>
<dbReference type="SUPFAM" id="SSF51735">
    <property type="entry name" value="NAD(P)-binding Rossmann-fold domains"/>
    <property type="match status" value="1"/>
</dbReference>
<dbReference type="AlphaFoldDB" id="A0A4Z0Z0T9"/>
<evidence type="ECO:0000256" key="3">
    <source>
        <dbReference type="RuleBase" id="RU000363"/>
    </source>
</evidence>
<dbReference type="GO" id="GO:0019433">
    <property type="term" value="P:triglyceride catabolic process"/>
    <property type="evidence" value="ECO:0007669"/>
    <property type="project" value="TreeGrafter"/>
</dbReference>
<proteinExistence type="inferred from homology"/>
<dbReference type="InterPro" id="IPR036291">
    <property type="entry name" value="NAD(P)-bd_dom_sf"/>
</dbReference>
<dbReference type="EMBL" id="SKBN01000134">
    <property type="protein sequence ID" value="TGJ82282.1"/>
    <property type="molecule type" value="Genomic_DNA"/>
</dbReference>
<evidence type="ECO:0000313" key="5">
    <source>
        <dbReference type="Proteomes" id="UP000297716"/>
    </source>
</evidence>
<comment type="caution">
    <text evidence="4">The sequence shown here is derived from an EMBL/GenBank/DDBJ whole genome shotgun (WGS) entry which is preliminary data.</text>
</comment>
<dbReference type="GO" id="GO:0005811">
    <property type="term" value="C:lipid droplet"/>
    <property type="evidence" value="ECO:0007669"/>
    <property type="project" value="TreeGrafter"/>
</dbReference>
<evidence type="ECO:0000256" key="1">
    <source>
        <dbReference type="ARBA" id="ARBA00006484"/>
    </source>
</evidence>
<evidence type="ECO:0000256" key="2">
    <source>
        <dbReference type="ARBA" id="ARBA00023002"/>
    </source>
</evidence>
<dbReference type="PRINTS" id="PR00080">
    <property type="entry name" value="SDRFAMILY"/>
</dbReference>
<organism evidence="4 5">
    <name type="scientific">Xylaria hypoxylon</name>
    <dbReference type="NCBI Taxonomy" id="37992"/>
    <lineage>
        <taxon>Eukaryota</taxon>
        <taxon>Fungi</taxon>
        <taxon>Dikarya</taxon>
        <taxon>Ascomycota</taxon>
        <taxon>Pezizomycotina</taxon>
        <taxon>Sordariomycetes</taxon>
        <taxon>Xylariomycetidae</taxon>
        <taxon>Xylariales</taxon>
        <taxon>Xylariaceae</taxon>
        <taxon>Xylaria</taxon>
    </lineage>
</organism>
<dbReference type="PANTHER" id="PTHR44169:SF6">
    <property type="entry name" value="NADPH-DEPENDENT 1-ACYLDIHYDROXYACETONE PHOSPHATE REDUCTASE"/>
    <property type="match status" value="1"/>
</dbReference>